<dbReference type="EMBL" id="MWPX01000066">
    <property type="protein sequence ID" value="OUM46029.1"/>
    <property type="molecule type" value="Genomic_DNA"/>
</dbReference>
<dbReference type="RefSeq" id="WP_016116863.1">
    <property type="nucleotide sequence ID" value="NZ_CP189809.1"/>
</dbReference>
<reference evidence="4 5" key="1">
    <citation type="submission" date="2017-02" db="EMBL/GenBank/DDBJ databases">
        <title>Bacillus pseudomycoides isolate FSL K6-0042.</title>
        <authorList>
            <person name="Kovac J."/>
        </authorList>
    </citation>
    <scope>NUCLEOTIDE SEQUENCE [LARGE SCALE GENOMIC DNA]</scope>
    <source>
        <strain evidence="4 5">FSL K6-0042</strain>
    </source>
</reference>
<dbReference type="Gene3D" id="3.40.50.850">
    <property type="entry name" value="Isochorismatase-like"/>
    <property type="match status" value="1"/>
</dbReference>
<dbReference type="CDD" id="cd00431">
    <property type="entry name" value="cysteine_hydrolases"/>
    <property type="match status" value="1"/>
</dbReference>
<dbReference type="InterPro" id="IPR050272">
    <property type="entry name" value="Isochorismatase-like_hydrls"/>
</dbReference>
<organism evidence="4 5">
    <name type="scientific">Bacillus pseudomycoides</name>
    <dbReference type="NCBI Taxonomy" id="64104"/>
    <lineage>
        <taxon>Bacteria</taxon>
        <taxon>Bacillati</taxon>
        <taxon>Bacillota</taxon>
        <taxon>Bacilli</taxon>
        <taxon>Bacillales</taxon>
        <taxon>Bacillaceae</taxon>
        <taxon>Bacillus</taxon>
        <taxon>Bacillus cereus group</taxon>
    </lineage>
</organism>
<dbReference type="GO" id="GO:0016787">
    <property type="term" value="F:hydrolase activity"/>
    <property type="evidence" value="ECO:0007669"/>
    <property type="project" value="UniProtKB-KW"/>
</dbReference>
<comment type="caution">
    <text evidence="4">The sequence shown here is derived from an EMBL/GenBank/DDBJ whole genome shotgun (WGS) entry which is preliminary data.</text>
</comment>
<sequence length="179" mass="20388">MKNTALLIIDMINDFQFSHGPILAQKCKMITDPILHLKQTMKMNGYPVIYINDHYQLWRADIDQLITHCTNNYSKNIIQAIAPGADDYVFIKPHYSAFYETPLNSLLGHLKVEKLIITGIAGNICILFTANDAHMRNYTLYVPQDCTASNSDQDNKHALKIMETTLKANITPSFQLKLE</sequence>
<evidence type="ECO:0000256" key="2">
    <source>
        <dbReference type="ARBA" id="ARBA00022801"/>
    </source>
</evidence>
<name>A0A1Y3M6G6_9BACI</name>
<accession>A0A1Y3M6G6</accession>
<dbReference type="InterPro" id="IPR000868">
    <property type="entry name" value="Isochorismatase-like_dom"/>
</dbReference>
<evidence type="ECO:0000256" key="1">
    <source>
        <dbReference type="ARBA" id="ARBA00006336"/>
    </source>
</evidence>
<dbReference type="Proteomes" id="UP000195321">
    <property type="component" value="Unassembled WGS sequence"/>
</dbReference>
<keyword evidence="2 4" id="KW-0378">Hydrolase</keyword>
<evidence type="ECO:0000313" key="4">
    <source>
        <dbReference type="EMBL" id="OUM46029.1"/>
    </source>
</evidence>
<protein>
    <submittedName>
        <fullName evidence="4">Cysteine hydrolase</fullName>
    </submittedName>
</protein>
<dbReference type="InterPro" id="IPR036380">
    <property type="entry name" value="Isochorismatase-like_sf"/>
</dbReference>
<evidence type="ECO:0000259" key="3">
    <source>
        <dbReference type="Pfam" id="PF00857"/>
    </source>
</evidence>
<proteinExistence type="inferred from homology"/>
<dbReference type="AlphaFoldDB" id="A0A1Y3M6G6"/>
<dbReference type="PANTHER" id="PTHR43540:SF6">
    <property type="entry name" value="ISOCHORISMATASE-LIKE DOMAIN-CONTAINING PROTEIN"/>
    <property type="match status" value="1"/>
</dbReference>
<dbReference type="Pfam" id="PF00857">
    <property type="entry name" value="Isochorismatase"/>
    <property type="match status" value="1"/>
</dbReference>
<feature type="domain" description="Isochorismatase-like" evidence="3">
    <location>
        <begin position="4"/>
        <end position="164"/>
    </location>
</feature>
<dbReference type="PANTHER" id="PTHR43540">
    <property type="entry name" value="PEROXYUREIDOACRYLATE/UREIDOACRYLATE AMIDOHYDROLASE-RELATED"/>
    <property type="match status" value="1"/>
</dbReference>
<dbReference type="SUPFAM" id="SSF52499">
    <property type="entry name" value="Isochorismatase-like hydrolases"/>
    <property type="match status" value="1"/>
</dbReference>
<gene>
    <name evidence="4" type="ORF">BW425_26045</name>
</gene>
<evidence type="ECO:0000313" key="5">
    <source>
        <dbReference type="Proteomes" id="UP000195321"/>
    </source>
</evidence>
<comment type="similarity">
    <text evidence="1">Belongs to the isochorismatase family.</text>
</comment>